<comment type="caution">
    <text evidence="7">The sequence shown here is derived from an EMBL/GenBank/DDBJ whole genome shotgun (WGS) entry which is preliminary data.</text>
</comment>
<keyword evidence="3" id="KW-0597">Phosphoprotein</keyword>
<dbReference type="SUPFAM" id="SSF46894">
    <property type="entry name" value="C-terminal effector domain of the bipartite response regulators"/>
    <property type="match status" value="1"/>
</dbReference>
<organism evidence="7 8">
    <name type="scientific">Bradyrhizobium campsiandrae</name>
    <dbReference type="NCBI Taxonomy" id="1729892"/>
    <lineage>
        <taxon>Bacteria</taxon>
        <taxon>Pseudomonadati</taxon>
        <taxon>Pseudomonadota</taxon>
        <taxon>Alphaproteobacteria</taxon>
        <taxon>Hyphomicrobiales</taxon>
        <taxon>Nitrobacteraceae</taxon>
        <taxon>Bradyrhizobium</taxon>
    </lineage>
</organism>
<keyword evidence="8" id="KW-1185">Reference proteome</keyword>
<dbReference type="InterPro" id="IPR013655">
    <property type="entry name" value="PAS_fold_3"/>
</dbReference>
<evidence type="ECO:0000256" key="3">
    <source>
        <dbReference type="ARBA" id="ARBA00022553"/>
    </source>
</evidence>
<dbReference type="InterPro" id="IPR000792">
    <property type="entry name" value="Tscrpt_reg_LuxR_C"/>
</dbReference>
<evidence type="ECO:0000313" key="7">
    <source>
        <dbReference type="EMBL" id="MBC9980832.1"/>
    </source>
</evidence>
<evidence type="ECO:0000256" key="2">
    <source>
        <dbReference type="ARBA" id="ARBA00012438"/>
    </source>
</evidence>
<dbReference type="SUPFAM" id="SSF55785">
    <property type="entry name" value="PYP-like sensor domain (PAS domain)"/>
    <property type="match status" value="2"/>
</dbReference>
<keyword evidence="4" id="KW-0808">Transferase</keyword>
<dbReference type="InterPro" id="IPR035965">
    <property type="entry name" value="PAS-like_dom_sf"/>
</dbReference>
<name>A0ABR7UBP4_9BRAD</name>
<feature type="domain" description="PAC" evidence="6">
    <location>
        <begin position="243"/>
        <end position="296"/>
    </location>
</feature>
<keyword evidence="5" id="KW-0418">Kinase</keyword>
<accession>A0ABR7UBP4</accession>
<dbReference type="SMART" id="SM00086">
    <property type="entry name" value="PAC"/>
    <property type="match status" value="1"/>
</dbReference>
<dbReference type="InterPro" id="IPR016032">
    <property type="entry name" value="Sig_transdc_resp-reg_C-effctor"/>
</dbReference>
<evidence type="ECO:0000259" key="6">
    <source>
        <dbReference type="PROSITE" id="PS50113"/>
    </source>
</evidence>
<dbReference type="CDD" id="cd00130">
    <property type="entry name" value="PAS"/>
    <property type="match status" value="1"/>
</dbReference>
<dbReference type="Gene3D" id="2.10.70.100">
    <property type="match status" value="1"/>
</dbReference>
<dbReference type="Proteomes" id="UP000639516">
    <property type="component" value="Unassembled WGS sequence"/>
</dbReference>
<dbReference type="RefSeq" id="WP_188100909.1">
    <property type="nucleotide sequence ID" value="NZ_JAANIH010000019.1"/>
</dbReference>
<sequence length="501" mass="55951">MVDWQTTCARSGKIGAMLSQFDWSATPLGRPADWADSFRDTLGFILKINHPMLIWWGADFVQFYNNAFDRMAEPFLRDVGFGVPAGRLWRGFCEVIDADMRWVMSGKGSVQRDRQFVRTKVDDREVERCWSYTLSPVEDENGICGVLLVCRDDTSDHVATLALKSRDTELARIQYVGKYGSLEVDLTSGFRNERSPEYLAIHGLPPAERYETHENWVRRIHENDRHRTEHTFIKAVQGDSKGYSIQYRIVRPSDGKIRWIFANTQIERDNSGRAMRLIGVHSDITDHVSHQTVEQARLAETLDLLRCAVILTDARGHLIRLNRAAEDLLDRKSAVRVRHNIVRASCSTADRALGAALRLAAEAGASAQSLLVKLSHDEDLPMFAHILPIGGVCSESLPEASAVLAIFIQESDLIRDAVGLLASAYRLSPAEARLLSNILGGRNLPEAATELRVSTDTVKTQLKAIFRKTGVNRQSELIMLASRLSAPVLGERISPGTFMGG</sequence>
<comment type="catalytic activity">
    <reaction evidence="1">
        <text>ATP + protein L-histidine = ADP + protein N-phospho-L-histidine.</text>
        <dbReference type="EC" id="2.7.13.3"/>
    </reaction>
</comment>
<evidence type="ECO:0000256" key="4">
    <source>
        <dbReference type="ARBA" id="ARBA00022679"/>
    </source>
</evidence>
<dbReference type="PANTHER" id="PTHR43304:SF1">
    <property type="entry name" value="PAC DOMAIN-CONTAINING PROTEIN"/>
    <property type="match status" value="1"/>
</dbReference>
<dbReference type="Gene3D" id="1.10.10.10">
    <property type="entry name" value="Winged helix-like DNA-binding domain superfamily/Winged helix DNA-binding domain"/>
    <property type="match status" value="1"/>
</dbReference>
<protein>
    <recommendedName>
        <fullName evidence="2">histidine kinase</fullName>
        <ecNumber evidence="2">2.7.13.3</ecNumber>
    </recommendedName>
</protein>
<dbReference type="Gene3D" id="3.30.450.20">
    <property type="entry name" value="PAS domain"/>
    <property type="match status" value="2"/>
</dbReference>
<dbReference type="SMART" id="SM00421">
    <property type="entry name" value="HTH_LUXR"/>
    <property type="match status" value="1"/>
</dbReference>
<dbReference type="EMBL" id="JAATTO010000031">
    <property type="protein sequence ID" value="MBC9980832.1"/>
    <property type="molecule type" value="Genomic_DNA"/>
</dbReference>
<dbReference type="PROSITE" id="PS50113">
    <property type="entry name" value="PAC"/>
    <property type="match status" value="1"/>
</dbReference>
<evidence type="ECO:0000256" key="5">
    <source>
        <dbReference type="ARBA" id="ARBA00022777"/>
    </source>
</evidence>
<dbReference type="InterPro" id="IPR000700">
    <property type="entry name" value="PAS-assoc_C"/>
</dbReference>
<dbReference type="EC" id="2.7.13.3" evidence="2"/>
<evidence type="ECO:0000313" key="8">
    <source>
        <dbReference type="Proteomes" id="UP000639516"/>
    </source>
</evidence>
<dbReference type="PANTHER" id="PTHR43304">
    <property type="entry name" value="PHYTOCHROME-LIKE PROTEIN CPH1"/>
    <property type="match status" value="1"/>
</dbReference>
<dbReference type="NCBIfam" id="TIGR00229">
    <property type="entry name" value="sensory_box"/>
    <property type="match status" value="1"/>
</dbReference>
<dbReference type="Pfam" id="PF08447">
    <property type="entry name" value="PAS_3"/>
    <property type="match status" value="1"/>
</dbReference>
<gene>
    <name evidence="7" type="ORF">HA482_21760</name>
</gene>
<proteinExistence type="predicted"/>
<dbReference type="InterPro" id="IPR000014">
    <property type="entry name" value="PAS"/>
</dbReference>
<dbReference type="InterPro" id="IPR001610">
    <property type="entry name" value="PAC"/>
</dbReference>
<reference evidence="7 8" key="1">
    <citation type="journal article" date="2020" name="Arch. Microbiol.">
        <title>Bradyrhizobium campsiandrae sp. nov., a nitrogen-fixing bacterial strain isolated from a native leguminous tree from the Amazon adapted to flooded conditions.</title>
        <authorList>
            <person name="Cabral Michel D."/>
            <person name="Martins da Costa E."/>
            <person name="Azarias Guimaraes A."/>
            <person name="Soares de Carvalho T."/>
            <person name="Santos de Castro Caputo P."/>
            <person name="Willems A."/>
            <person name="de Souza Moreira F.M."/>
        </authorList>
    </citation>
    <scope>NUCLEOTIDE SEQUENCE [LARGE SCALE GENOMIC DNA]</scope>
    <source>
        <strain evidence="8">INPA 384B</strain>
    </source>
</reference>
<dbReference type="InterPro" id="IPR052162">
    <property type="entry name" value="Sensor_kinase/Photoreceptor"/>
</dbReference>
<dbReference type="InterPro" id="IPR036388">
    <property type="entry name" value="WH-like_DNA-bd_sf"/>
</dbReference>
<evidence type="ECO:0000256" key="1">
    <source>
        <dbReference type="ARBA" id="ARBA00000085"/>
    </source>
</evidence>